<dbReference type="InterPro" id="IPR045851">
    <property type="entry name" value="AMP-bd_C_sf"/>
</dbReference>
<sequence length="678" mass="74347">MSDVHVKFDLASTSDDQVFLPPAPLLAGAHVSGLPSYQEIYSKSINDPDAFWRSVAAELHFERVSNKGLEYNFDMRKGDIFCRFMDGSTTNIAYNCLERNIQKGLGDKVAYLWEGNEPSDSYRVTYQELRDKVANFSAVLRAHGVKRGDVVALYLPMVIELAVAMLACARIGAMHSVVFAGFSAESLATRIVDANCKVLVTADGFFRGSKTINLKKIADKAVTLSSTDGVEVTSVILLEHLKRVTVPQGAVLPKKEPLTDKDFLYETEMQKHADKESPVEWMQAEDPLFLLYTSGSTGKPKGIQHTTAGYMVYAYMTMKCSFDAKPDDVYWCTADCGWITGHSYLLYGPLMNGLTGVWFEGVPLHPSPSRIWNIVDNYKVNKLYTSPTAVRALSALGDKWVKETSRSSLQLIGTVGEPINPAAWLWLHKVAGEKNCAIVDTYWQTETGGHMITPLPGATPTKPGSATFPFFGVNPVLLDAEGRQIEGPGEGNLCFDRAWPGMLRGVYGDKERFVKTYFAPFKGYYCTGDGARRDEDGYLWITGRVDDLMNVSGHLLSTAEIESALVAHANVAEAAVVAAPHDIKGSFPYAFVTLNVGEKLDAKLIGELKQLVRDKIGALAVPDVIQEAPGLPKTRSGKVTRRILRKIAEGCDTGLGDVTTLVDESIISELVNGRNRLG</sequence>
<proteinExistence type="inferred from homology"/>
<dbReference type="InterPro" id="IPR011904">
    <property type="entry name" value="Ac_CoA_lig"/>
</dbReference>
<evidence type="ECO:0000256" key="2">
    <source>
        <dbReference type="ARBA" id="ARBA00022598"/>
    </source>
</evidence>
<dbReference type="PROSITE" id="PS00455">
    <property type="entry name" value="AMP_BINDING"/>
    <property type="match status" value="1"/>
</dbReference>
<comment type="similarity">
    <text evidence="1 5">Belongs to the ATP-dependent AMP-binding enzyme family.</text>
</comment>
<dbReference type="Pfam" id="PF00501">
    <property type="entry name" value="AMP-binding"/>
    <property type="match status" value="1"/>
</dbReference>
<dbReference type="EMBL" id="LIAE01010543">
    <property type="protein sequence ID" value="PAV59084.1"/>
    <property type="molecule type" value="Genomic_DNA"/>
</dbReference>
<evidence type="ECO:0000259" key="6">
    <source>
        <dbReference type="Pfam" id="PF00501"/>
    </source>
</evidence>
<reference evidence="9 10" key="1">
    <citation type="journal article" date="2017" name="Curr. Biol.">
        <title>Genome architecture and evolution of a unichromosomal asexual nematode.</title>
        <authorList>
            <person name="Fradin H."/>
            <person name="Zegar C."/>
            <person name="Gutwein M."/>
            <person name="Lucas J."/>
            <person name="Kovtun M."/>
            <person name="Corcoran D."/>
            <person name="Baugh L.R."/>
            <person name="Kiontke K."/>
            <person name="Gunsalus K."/>
            <person name="Fitch D.H."/>
            <person name="Piano F."/>
        </authorList>
    </citation>
    <scope>NUCLEOTIDE SEQUENCE [LARGE SCALE GENOMIC DNA]</scope>
    <source>
        <strain evidence="9">PF1309</strain>
    </source>
</reference>
<protein>
    <recommendedName>
        <fullName evidence="5">Acetyl-coenzyme A synthetase</fullName>
        <ecNumber evidence="5">6.2.1.1</ecNumber>
    </recommendedName>
</protein>
<feature type="domain" description="AMP-dependent synthetase/ligase" evidence="6">
    <location>
        <begin position="105"/>
        <end position="505"/>
    </location>
</feature>
<dbReference type="InterPro" id="IPR020845">
    <property type="entry name" value="AMP-binding_CS"/>
</dbReference>
<name>A0A2A2JBU7_9BILA</name>
<dbReference type="GO" id="GO:0016208">
    <property type="term" value="F:AMP binding"/>
    <property type="evidence" value="ECO:0007669"/>
    <property type="project" value="InterPro"/>
</dbReference>
<keyword evidence="3 5" id="KW-0547">Nucleotide-binding</keyword>
<dbReference type="PANTHER" id="PTHR24095">
    <property type="entry name" value="ACETYL-COENZYME A SYNTHETASE"/>
    <property type="match status" value="1"/>
</dbReference>
<dbReference type="Pfam" id="PF16177">
    <property type="entry name" value="ACAS_N"/>
    <property type="match status" value="1"/>
</dbReference>
<keyword evidence="10" id="KW-1185">Reference proteome</keyword>
<dbReference type="SUPFAM" id="SSF56801">
    <property type="entry name" value="Acetyl-CoA synthetase-like"/>
    <property type="match status" value="1"/>
</dbReference>
<evidence type="ECO:0000256" key="3">
    <source>
        <dbReference type="ARBA" id="ARBA00022741"/>
    </source>
</evidence>
<dbReference type="CDD" id="cd05966">
    <property type="entry name" value="ACS"/>
    <property type="match status" value="1"/>
</dbReference>
<evidence type="ECO:0000256" key="4">
    <source>
        <dbReference type="ARBA" id="ARBA00022840"/>
    </source>
</evidence>
<dbReference type="GO" id="GO:0003987">
    <property type="term" value="F:acetate-CoA ligase activity"/>
    <property type="evidence" value="ECO:0007669"/>
    <property type="project" value="UniProtKB-UniRule"/>
</dbReference>
<dbReference type="GO" id="GO:0019427">
    <property type="term" value="P:acetyl-CoA biosynthetic process from acetate"/>
    <property type="evidence" value="ECO:0007669"/>
    <property type="project" value="InterPro"/>
</dbReference>
<feature type="domain" description="AMP-binding enzyme C-terminal" evidence="7">
    <location>
        <begin position="560"/>
        <end position="638"/>
    </location>
</feature>
<keyword evidence="2 5" id="KW-0436">Ligase</keyword>
<evidence type="ECO:0000256" key="1">
    <source>
        <dbReference type="ARBA" id="ARBA00006432"/>
    </source>
</evidence>
<dbReference type="Gene3D" id="3.30.300.30">
    <property type="match status" value="1"/>
</dbReference>
<dbReference type="Pfam" id="PF13193">
    <property type="entry name" value="AMP-binding_C"/>
    <property type="match status" value="1"/>
</dbReference>
<dbReference type="Gene3D" id="3.40.50.12780">
    <property type="entry name" value="N-terminal domain of ligase-like"/>
    <property type="match status" value="1"/>
</dbReference>
<dbReference type="GO" id="GO:0005524">
    <property type="term" value="F:ATP binding"/>
    <property type="evidence" value="ECO:0007669"/>
    <property type="project" value="UniProtKB-UniRule"/>
</dbReference>
<dbReference type="STRING" id="2018661.A0A2A2JBU7"/>
<comment type="caution">
    <text evidence="9">The sequence shown here is derived from an EMBL/GenBank/DDBJ whole genome shotgun (WGS) entry which is preliminary data.</text>
</comment>
<evidence type="ECO:0000313" key="10">
    <source>
        <dbReference type="Proteomes" id="UP000218231"/>
    </source>
</evidence>
<dbReference type="NCBIfam" id="NF001208">
    <property type="entry name" value="PRK00174.1"/>
    <property type="match status" value="1"/>
</dbReference>
<evidence type="ECO:0000259" key="8">
    <source>
        <dbReference type="Pfam" id="PF16177"/>
    </source>
</evidence>
<dbReference type="InterPro" id="IPR025110">
    <property type="entry name" value="AMP-bd_C"/>
</dbReference>
<dbReference type="InterPro" id="IPR000873">
    <property type="entry name" value="AMP-dep_synth/lig_dom"/>
</dbReference>
<dbReference type="InterPro" id="IPR042099">
    <property type="entry name" value="ANL_N_sf"/>
</dbReference>
<dbReference type="AlphaFoldDB" id="A0A2A2JBU7"/>
<comment type="catalytic activity">
    <reaction evidence="5">
        <text>acetate + ATP + CoA = acetyl-CoA + AMP + diphosphate</text>
        <dbReference type="Rhea" id="RHEA:23176"/>
        <dbReference type="ChEBI" id="CHEBI:30089"/>
        <dbReference type="ChEBI" id="CHEBI:30616"/>
        <dbReference type="ChEBI" id="CHEBI:33019"/>
        <dbReference type="ChEBI" id="CHEBI:57287"/>
        <dbReference type="ChEBI" id="CHEBI:57288"/>
        <dbReference type="ChEBI" id="CHEBI:456215"/>
        <dbReference type="EC" id="6.2.1.1"/>
    </reaction>
</comment>
<evidence type="ECO:0000256" key="5">
    <source>
        <dbReference type="RuleBase" id="RU361147"/>
    </source>
</evidence>
<feature type="domain" description="Acetyl-coenzyme A synthetase N-terminal" evidence="8">
    <location>
        <begin position="37"/>
        <end position="96"/>
    </location>
</feature>
<keyword evidence="4 5" id="KW-0067">ATP-binding</keyword>
<dbReference type="NCBIfam" id="TIGR02188">
    <property type="entry name" value="Ac_CoA_lig_AcsA"/>
    <property type="match status" value="1"/>
</dbReference>
<evidence type="ECO:0000313" key="9">
    <source>
        <dbReference type="EMBL" id="PAV59084.1"/>
    </source>
</evidence>
<dbReference type="EC" id="6.2.1.1" evidence="5"/>
<gene>
    <name evidence="9" type="ORF">WR25_10781</name>
</gene>
<dbReference type="OrthoDB" id="1706066at2759"/>
<dbReference type="Proteomes" id="UP000218231">
    <property type="component" value="Unassembled WGS sequence"/>
</dbReference>
<dbReference type="FunFam" id="3.40.50.12780:FF:000001">
    <property type="entry name" value="Acetyl-coenzyme A synthetase"/>
    <property type="match status" value="1"/>
</dbReference>
<dbReference type="InterPro" id="IPR032387">
    <property type="entry name" value="ACAS_N"/>
</dbReference>
<dbReference type="PANTHER" id="PTHR24095:SF244">
    <property type="entry name" value="ACETYL-COENZYME A SYNTHETASE"/>
    <property type="match status" value="1"/>
</dbReference>
<evidence type="ECO:0000259" key="7">
    <source>
        <dbReference type="Pfam" id="PF13193"/>
    </source>
</evidence>
<organism evidence="9 10">
    <name type="scientific">Diploscapter pachys</name>
    <dbReference type="NCBI Taxonomy" id="2018661"/>
    <lineage>
        <taxon>Eukaryota</taxon>
        <taxon>Metazoa</taxon>
        <taxon>Ecdysozoa</taxon>
        <taxon>Nematoda</taxon>
        <taxon>Chromadorea</taxon>
        <taxon>Rhabditida</taxon>
        <taxon>Rhabditina</taxon>
        <taxon>Rhabditomorpha</taxon>
        <taxon>Rhabditoidea</taxon>
        <taxon>Rhabditidae</taxon>
        <taxon>Diploscapter</taxon>
    </lineage>
</organism>
<accession>A0A2A2JBU7</accession>